<keyword evidence="3" id="KW-1185">Reference proteome</keyword>
<comment type="caution">
    <text evidence="2">The sequence shown here is derived from an EMBL/GenBank/DDBJ whole genome shotgun (WGS) entry which is preliminary data.</text>
</comment>
<evidence type="ECO:0000256" key="1">
    <source>
        <dbReference type="SAM" id="MobiDB-lite"/>
    </source>
</evidence>
<proteinExistence type="predicted"/>
<reference evidence="2" key="1">
    <citation type="journal article" date="2014" name="Int. J. Syst. Evol. Microbiol.">
        <title>Complete genome sequence of Corynebacterium casei LMG S-19264T (=DSM 44701T), isolated from a smear-ripened cheese.</title>
        <authorList>
            <consortium name="US DOE Joint Genome Institute (JGI-PGF)"/>
            <person name="Walter F."/>
            <person name="Albersmeier A."/>
            <person name="Kalinowski J."/>
            <person name="Ruckert C."/>
        </authorList>
    </citation>
    <scope>NUCLEOTIDE SEQUENCE</scope>
    <source>
        <strain evidence="2">CGMCC 1.15085</strain>
    </source>
</reference>
<evidence type="ECO:0000313" key="3">
    <source>
        <dbReference type="Proteomes" id="UP000636793"/>
    </source>
</evidence>
<accession>A0A916T0Z4</accession>
<feature type="region of interest" description="Disordered" evidence="1">
    <location>
        <begin position="65"/>
        <end position="156"/>
    </location>
</feature>
<organism evidence="2 3">
    <name type="scientific">Flexivirga endophytica</name>
    <dbReference type="NCBI Taxonomy" id="1849103"/>
    <lineage>
        <taxon>Bacteria</taxon>
        <taxon>Bacillati</taxon>
        <taxon>Actinomycetota</taxon>
        <taxon>Actinomycetes</taxon>
        <taxon>Micrococcales</taxon>
        <taxon>Dermacoccaceae</taxon>
        <taxon>Flexivirga</taxon>
    </lineage>
</organism>
<dbReference type="AlphaFoldDB" id="A0A916T0Z4"/>
<gene>
    <name evidence="2" type="ORF">GCM10011492_15510</name>
</gene>
<feature type="compositionally biased region" description="Low complexity" evidence="1">
    <location>
        <begin position="92"/>
        <end position="107"/>
    </location>
</feature>
<name>A0A916T0Z4_9MICO</name>
<dbReference type="EMBL" id="BMHI01000002">
    <property type="protein sequence ID" value="GGB26221.1"/>
    <property type="molecule type" value="Genomic_DNA"/>
</dbReference>
<feature type="compositionally biased region" description="Basic and acidic residues" evidence="1">
    <location>
        <begin position="1"/>
        <end position="28"/>
    </location>
</feature>
<feature type="region of interest" description="Disordered" evidence="1">
    <location>
        <begin position="1"/>
        <end position="37"/>
    </location>
</feature>
<sequence>MREAPRGRRHDPVDGRRMSARSRSDPPHRLRITVPASDTSVLRWLEVQESPSISLRMLVRAAIERDGYTDVLTRPVDQLPRRGRPVAEPTNTTPTAPQPGEAAAPPARDSRDDHESDTGESRRGSRAGAKRKDAPAQVPEPQKQYSIDEIMSSTRQ</sequence>
<evidence type="ECO:0000313" key="2">
    <source>
        <dbReference type="EMBL" id="GGB26221.1"/>
    </source>
</evidence>
<feature type="compositionally biased region" description="Basic and acidic residues" evidence="1">
    <location>
        <begin position="108"/>
        <end position="123"/>
    </location>
</feature>
<reference evidence="2" key="2">
    <citation type="submission" date="2020-09" db="EMBL/GenBank/DDBJ databases">
        <authorList>
            <person name="Sun Q."/>
            <person name="Zhou Y."/>
        </authorList>
    </citation>
    <scope>NUCLEOTIDE SEQUENCE</scope>
    <source>
        <strain evidence="2">CGMCC 1.15085</strain>
    </source>
</reference>
<dbReference type="Proteomes" id="UP000636793">
    <property type="component" value="Unassembled WGS sequence"/>
</dbReference>
<protein>
    <submittedName>
        <fullName evidence="2">Uncharacterized protein</fullName>
    </submittedName>
</protein>